<comment type="caution">
    <text evidence="10">The sequence shown here is derived from an EMBL/GenBank/DDBJ whole genome shotgun (WGS) entry which is preliminary data.</text>
</comment>
<evidence type="ECO:0000313" key="11">
    <source>
        <dbReference type="Proteomes" id="UP000693946"/>
    </source>
</evidence>
<dbReference type="InterPro" id="IPR051724">
    <property type="entry name" value="Actin_motor_Myosin"/>
</dbReference>
<dbReference type="SMART" id="SM00242">
    <property type="entry name" value="MYSc"/>
    <property type="match status" value="1"/>
</dbReference>
<dbReference type="Pfam" id="PF00063">
    <property type="entry name" value="Myosin_head"/>
    <property type="match status" value="1"/>
</dbReference>
<keyword evidence="2" id="KW-0547">Nucleotide-binding</keyword>
<evidence type="ECO:0000256" key="4">
    <source>
        <dbReference type="ARBA" id="ARBA00023123"/>
    </source>
</evidence>
<dbReference type="GO" id="GO:0016459">
    <property type="term" value="C:myosin complex"/>
    <property type="evidence" value="ECO:0007669"/>
    <property type="project" value="UniProtKB-KW"/>
</dbReference>
<keyword evidence="6 7" id="KW-0009">Actin-binding</keyword>
<evidence type="ECO:0000256" key="2">
    <source>
        <dbReference type="ARBA" id="ARBA00022741"/>
    </source>
</evidence>
<feature type="region of interest" description="Disordered" evidence="8">
    <location>
        <begin position="92"/>
        <end position="162"/>
    </location>
</feature>
<comment type="similarity">
    <text evidence="1 7">Belongs to the TRAFAC class myosin-kinesin ATPase superfamily. Myosin family.</text>
</comment>
<organism evidence="10 11">
    <name type="scientific">Solea senegalensis</name>
    <name type="common">Senegalese sole</name>
    <dbReference type="NCBI Taxonomy" id="28829"/>
    <lineage>
        <taxon>Eukaryota</taxon>
        <taxon>Metazoa</taxon>
        <taxon>Chordata</taxon>
        <taxon>Craniata</taxon>
        <taxon>Vertebrata</taxon>
        <taxon>Euteleostomi</taxon>
        <taxon>Actinopterygii</taxon>
        <taxon>Neopterygii</taxon>
        <taxon>Teleostei</taxon>
        <taxon>Neoteleostei</taxon>
        <taxon>Acanthomorphata</taxon>
        <taxon>Carangaria</taxon>
        <taxon>Pleuronectiformes</taxon>
        <taxon>Pleuronectoidei</taxon>
        <taxon>Soleidae</taxon>
        <taxon>Solea</taxon>
    </lineage>
</organism>
<dbReference type="PROSITE" id="PS51456">
    <property type="entry name" value="MYOSIN_MOTOR"/>
    <property type="match status" value="1"/>
</dbReference>
<evidence type="ECO:0000256" key="6">
    <source>
        <dbReference type="ARBA" id="ARBA00023203"/>
    </source>
</evidence>
<evidence type="ECO:0000313" key="10">
    <source>
        <dbReference type="EMBL" id="KAG7515950.1"/>
    </source>
</evidence>
<proteinExistence type="inferred from homology"/>
<evidence type="ECO:0000256" key="5">
    <source>
        <dbReference type="ARBA" id="ARBA00023175"/>
    </source>
</evidence>
<evidence type="ECO:0000259" key="9">
    <source>
        <dbReference type="PROSITE" id="PS51456"/>
    </source>
</evidence>
<sequence>MYQVTETFGNAKTIRNDNSSRFGKYVDIHFNKRGAIEGAMIEQYLLEKSRVCRQAPDERNYHIFYCMLKGMSPEMKAKLGLGLATDYAYLTMGRGPATTSRDETTRDETTRDEDQPQHPGTREDQGRDVQGRRPETTSRDEDQRGRRGTKTRDDVQGRNDRG</sequence>
<keyword evidence="3" id="KW-0067">ATP-binding</keyword>
<evidence type="ECO:0000256" key="1">
    <source>
        <dbReference type="ARBA" id="ARBA00008314"/>
    </source>
</evidence>
<dbReference type="GO" id="GO:0005524">
    <property type="term" value="F:ATP binding"/>
    <property type="evidence" value="ECO:0007669"/>
    <property type="project" value="UniProtKB-KW"/>
</dbReference>
<dbReference type="PANTHER" id="PTHR46049">
    <property type="entry name" value="AGAP003327-PA"/>
    <property type="match status" value="1"/>
</dbReference>
<comment type="caution">
    <text evidence="7">Lacks conserved residue(s) required for the propagation of feature annotation.</text>
</comment>
<evidence type="ECO:0000256" key="8">
    <source>
        <dbReference type="SAM" id="MobiDB-lite"/>
    </source>
</evidence>
<dbReference type="AlphaFoldDB" id="A0AAV6SDD1"/>
<dbReference type="GO" id="GO:0003779">
    <property type="term" value="F:actin binding"/>
    <property type="evidence" value="ECO:0007669"/>
    <property type="project" value="UniProtKB-KW"/>
</dbReference>
<gene>
    <name evidence="10" type="ORF">JOB18_019293</name>
</gene>
<feature type="compositionally biased region" description="Basic and acidic residues" evidence="8">
    <location>
        <begin position="100"/>
        <end position="162"/>
    </location>
</feature>
<dbReference type="EMBL" id="JAGKHQ010000005">
    <property type="protein sequence ID" value="KAG7515950.1"/>
    <property type="molecule type" value="Genomic_DNA"/>
</dbReference>
<dbReference type="PANTHER" id="PTHR46049:SF10">
    <property type="entry name" value="MYOSIN VIIA"/>
    <property type="match status" value="1"/>
</dbReference>
<dbReference type="FunFam" id="1.10.10.820:FF:000001">
    <property type="entry name" value="Myosin heavy chain"/>
    <property type="match status" value="1"/>
</dbReference>
<reference evidence="10 11" key="1">
    <citation type="journal article" date="2021" name="Sci. Rep.">
        <title>Chromosome anchoring in Senegalese sole (Solea senegalensis) reveals sex-associated markers and genome rearrangements in flatfish.</title>
        <authorList>
            <person name="Guerrero-Cozar I."/>
            <person name="Gomez-Garrido J."/>
            <person name="Berbel C."/>
            <person name="Martinez-Blanch J.F."/>
            <person name="Alioto T."/>
            <person name="Claros M.G."/>
            <person name="Gagnaire P.A."/>
            <person name="Manchado M."/>
        </authorList>
    </citation>
    <scope>NUCLEOTIDE SEQUENCE [LARGE SCALE GENOMIC DNA]</scope>
    <source>
        <strain evidence="10">Sse05_10M</strain>
    </source>
</reference>
<dbReference type="Proteomes" id="UP000693946">
    <property type="component" value="Linkage Group LG13"/>
</dbReference>
<dbReference type="InterPro" id="IPR001609">
    <property type="entry name" value="Myosin_head_motor_dom-like"/>
</dbReference>
<protein>
    <submittedName>
        <fullName evidence="10">Unconventional myosin-VIIa-like isoform X1</fullName>
    </submittedName>
</protein>
<name>A0AAV6SDD1_SOLSE</name>
<keyword evidence="11" id="KW-1185">Reference proteome</keyword>
<evidence type="ECO:0000256" key="7">
    <source>
        <dbReference type="PROSITE-ProRule" id="PRU00782"/>
    </source>
</evidence>
<keyword evidence="4 7" id="KW-0518">Myosin</keyword>
<feature type="domain" description="Myosin motor" evidence="9">
    <location>
        <begin position="1"/>
        <end position="162"/>
    </location>
</feature>
<accession>A0AAV6SDD1</accession>
<evidence type="ECO:0000256" key="3">
    <source>
        <dbReference type="ARBA" id="ARBA00022840"/>
    </source>
</evidence>
<dbReference type="GO" id="GO:0003774">
    <property type="term" value="F:cytoskeletal motor activity"/>
    <property type="evidence" value="ECO:0007669"/>
    <property type="project" value="InterPro"/>
</dbReference>
<keyword evidence="5" id="KW-0505">Motor protein</keyword>